<keyword evidence="2" id="KW-1185">Reference proteome</keyword>
<organism evidence="1 2">
    <name type="scientific">Cellulomonas bogoriensis 69B4 = DSM 16987</name>
    <dbReference type="NCBI Taxonomy" id="1386082"/>
    <lineage>
        <taxon>Bacteria</taxon>
        <taxon>Bacillati</taxon>
        <taxon>Actinomycetota</taxon>
        <taxon>Actinomycetes</taxon>
        <taxon>Micrococcales</taxon>
        <taxon>Cellulomonadaceae</taxon>
        <taxon>Cellulomonas</taxon>
    </lineage>
</organism>
<gene>
    <name evidence="1" type="ORF">N869_14830</name>
</gene>
<evidence type="ECO:0000313" key="2">
    <source>
        <dbReference type="Proteomes" id="UP000054314"/>
    </source>
</evidence>
<dbReference type="Proteomes" id="UP000054314">
    <property type="component" value="Unassembled WGS sequence"/>
</dbReference>
<comment type="caution">
    <text evidence="1">The sequence shown here is derived from an EMBL/GenBank/DDBJ whole genome shotgun (WGS) entry which is preliminary data.</text>
</comment>
<proteinExistence type="predicted"/>
<dbReference type="EMBL" id="AXCZ01000049">
    <property type="protein sequence ID" value="KGM13337.1"/>
    <property type="molecule type" value="Genomic_DNA"/>
</dbReference>
<evidence type="ECO:0000313" key="1">
    <source>
        <dbReference type="EMBL" id="KGM13337.1"/>
    </source>
</evidence>
<protein>
    <submittedName>
        <fullName evidence="1">Uncharacterized protein</fullName>
    </submittedName>
</protein>
<dbReference type="AlphaFoldDB" id="A0A0A0C079"/>
<name>A0A0A0C079_9CELL</name>
<reference evidence="1 2" key="1">
    <citation type="submission" date="2013-08" db="EMBL/GenBank/DDBJ databases">
        <title>Genome sequencing of Cellulomonas bogoriensis 69B4.</title>
        <authorList>
            <person name="Chen F."/>
            <person name="Li Y."/>
            <person name="Wang G."/>
        </authorList>
    </citation>
    <scope>NUCLEOTIDE SEQUENCE [LARGE SCALE GENOMIC DNA]</scope>
    <source>
        <strain evidence="1 2">69B4</strain>
    </source>
</reference>
<accession>A0A0A0C079</accession>
<sequence>MRELQMDLEVIEHLGRRHTMAAEDLEEALTSMPTSVDGGVASAIIATIISHLATGAGDLATTSRLMGAALADSVADSRRTDASIASTFGAALAPLEDQR</sequence>